<dbReference type="GO" id="GO:0003677">
    <property type="term" value="F:DNA binding"/>
    <property type="evidence" value="ECO:0007669"/>
    <property type="project" value="UniProtKB-KW"/>
</dbReference>
<organism evidence="8 9">
    <name type="scientific">Arthrobacter rhombi</name>
    <dbReference type="NCBI Taxonomy" id="71253"/>
    <lineage>
        <taxon>Bacteria</taxon>
        <taxon>Bacillati</taxon>
        <taxon>Actinomycetota</taxon>
        <taxon>Actinomycetes</taxon>
        <taxon>Micrococcales</taxon>
        <taxon>Micrococcaceae</taxon>
        <taxon>Arthrobacter</taxon>
    </lineage>
</organism>
<keyword evidence="3 8" id="KW-0238">DNA-binding</keyword>
<gene>
    <name evidence="8" type="ORF">FM101_04405</name>
</gene>
<keyword evidence="4" id="KW-0804">Transcription</keyword>
<keyword evidence="2" id="KW-0805">Transcription regulation</keyword>
<accession>A0A1R4FKD6</accession>
<dbReference type="EMBL" id="FUHW01000020">
    <property type="protein sequence ID" value="SJM56358.1"/>
    <property type="molecule type" value="Genomic_DNA"/>
</dbReference>
<dbReference type="InterPro" id="IPR016032">
    <property type="entry name" value="Sig_transdc_resp-reg_C-effctor"/>
</dbReference>
<evidence type="ECO:0000256" key="5">
    <source>
        <dbReference type="PROSITE-ProRule" id="PRU00169"/>
    </source>
</evidence>
<evidence type="ECO:0000313" key="8">
    <source>
        <dbReference type="EMBL" id="SJM56358.1"/>
    </source>
</evidence>
<keyword evidence="9" id="KW-1185">Reference proteome</keyword>
<dbReference type="Pfam" id="PF00196">
    <property type="entry name" value="GerE"/>
    <property type="match status" value="1"/>
</dbReference>
<dbReference type="GO" id="GO:0006355">
    <property type="term" value="P:regulation of DNA-templated transcription"/>
    <property type="evidence" value="ECO:0007669"/>
    <property type="project" value="InterPro"/>
</dbReference>
<dbReference type="PROSITE" id="PS50043">
    <property type="entry name" value="HTH_LUXR_2"/>
    <property type="match status" value="1"/>
</dbReference>
<proteinExistence type="predicted"/>
<feature type="modified residue" description="4-aspartylphosphate" evidence="5">
    <location>
        <position position="55"/>
    </location>
</feature>
<name>A0A1R4FKD6_9MICC</name>
<dbReference type="PROSITE" id="PS50110">
    <property type="entry name" value="RESPONSE_REGULATORY"/>
    <property type="match status" value="1"/>
</dbReference>
<keyword evidence="1 5" id="KW-0597">Phosphoprotein</keyword>
<evidence type="ECO:0000256" key="4">
    <source>
        <dbReference type="ARBA" id="ARBA00023163"/>
    </source>
</evidence>
<dbReference type="InterPro" id="IPR001789">
    <property type="entry name" value="Sig_transdc_resp-reg_receiver"/>
</dbReference>
<evidence type="ECO:0000256" key="3">
    <source>
        <dbReference type="ARBA" id="ARBA00023125"/>
    </source>
</evidence>
<dbReference type="Pfam" id="PF00072">
    <property type="entry name" value="Response_reg"/>
    <property type="match status" value="1"/>
</dbReference>
<protein>
    <submittedName>
        <fullName evidence="8">DNA-binding response regulator, LuxR family</fullName>
    </submittedName>
</protein>
<dbReference type="GO" id="GO:0000160">
    <property type="term" value="P:phosphorelay signal transduction system"/>
    <property type="evidence" value="ECO:0007669"/>
    <property type="project" value="InterPro"/>
</dbReference>
<dbReference type="SMART" id="SM00421">
    <property type="entry name" value="HTH_LUXR"/>
    <property type="match status" value="1"/>
</dbReference>
<dbReference type="SUPFAM" id="SSF46894">
    <property type="entry name" value="C-terminal effector domain of the bipartite response regulators"/>
    <property type="match status" value="1"/>
</dbReference>
<dbReference type="InterPro" id="IPR039420">
    <property type="entry name" value="WalR-like"/>
</dbReference>
<dbReference type="PRINTS" id="PR00038">
    <property type="entry name" value="HTHLUXR"/>
</dbReference>
<dbReference type="InterPro" id="IPR058245">
    <property type="entry name" value="NreC/VraR/RcsB-like_REC"/>
</dbReference>
<dbReference type="SUPFAM" id="SSF52172">
    <property type="entry name" value="CheY-like"/>
    <property type="match status" value="1"/>
</dbReference>
<dbReference type="Proteomes" id="UP000195913">
    <property type="component" value="Unassembled WGS sequence"/>
</dbReference>
<evidence type="ECO:0000259" key="6">
    <source>
        <dbReference type="PROSITE" id="PS50043"/>
    </source>
</evidence>
<dbReference type="PANTHER" id="PTHR43214:SF24">
    <property type="entry name" value="TRANSCRIPTIONAL REGULATORY PROTEIN NARL-RELATED"/>
    <property type="match status" value="1"/>
</dbReference>
<dbReference type="SMART" id="SM00448">
    <property type="entry name" value="REC"/>
    <property type="match status" value="1"/>
</dbReference>
<dbReference type="InterPro" id="IPR011006">
    <property type="entry name" value="CheY-like_superfamily"/>
</dbReference>
<sequence length="216" mass="23242">MTLRVLIADDQSIIRAGLSTILDNQPGLNVIGQAADGREAVDMALRLRPDVCLLDIRMPNLDGIEATRLLAGPGVKRPLAVVVITTFDTDEHVYGALKAGARGFLLKGASPEQLVQAVRAAVRGEALIDPGVTARLLAHFTRRVPARPPEPLDPLTTREEAVLLGVAGGRTNAEIGQDLHISLSTVKFHLGGLMAKLQARNRVELAIWAYETGRRE</sequence>
<evidence type="ECO:0000256" key="1">
    <source>
        <dbReference type="ARBA" id="ARBA00022553"/>
    </source>
</evidence>
<dbReference type="CDD" id="cd06170">
    <property type="entry name" value="LuxR_C_like"/>
    <property type="match status" value="1"/>
</dbReference>
<dbReference type="RefSeq" id="WP_086995986.1">
    <property type="nucleotide sequence ID" value="NZ_FUHW01000020.1"/>
</dbReference>
<evidence type="ECO:0000313" key="9">
    <source>
        <dbReference type="Proteomes" id="UP000195913"/>
    </source>
</evidence>
<reference evidence="8 9" key="1">
    <citation type="submission" date="2017-02" db="EMBL/GenBank/DDBJ databases">
        <authorList>
            <person name="Peterson S.W."/>
        </authorList>
    </citation>
    <scope>NUCLEOTIDE SEQUENCE [LARGE SCALE GENOMIC DNA]</scope>
    <source>
        <strain evidence="8 9">B Ar 00.02</strain>
    </source>
</reference>
<feature type="domain" description="HTH luxR-type" evidence="6">
    <location>
        <begin position="148"/>
        <end position="213"/>
    </location>
</feature>
<dbReference type="AlphaFoldDB" id="A0A1R4FKD6"/>
<dbReference type="InterPro" id="IPR000792">
    <property type="entry name" value="Tscrpt_reg_LuxR_C"/>
</dbReference>
<dbReference type="Gene3D" id="3.40.50.2300">
    <property type="match status" value="1"/>
</dbReference>
<feature type="domain" description="Response regulatory" evidence="7">
    <location>
        <begin position="4"/>
        <end position="122"/>
    </location>
</feature>
<dbReference type="PANTHER" id="PTHR43214">
    <property type="entry name" value="TWO-COMPONENT RESPONSE REGULATOR"/>
    <property type="match status" value="1"/>
</dbReference>
<evidence type="ECO:0000256" key="2">
    <source>
        <dbReference type="ARBA" id="ARBA00023015"/>
    </source>
</evidence>
<evidence type="ECO:0000259" key="7">
    <source>
        <dbReference type="PROSITE" id="PS50110"/>
    </source>
</evidence>
<dbReference type="CDD" id="cd17535">
    <property type="entry name" value="REC_NarL-like"/>
    <property type="match status" value="1"/>
</dbReference>